<reference evidence="3 4" key="1">
    <citation type="journal article" date="2013" name="Curr. Biol.">
        <title>The Genome of the Foraminiferan Reticulomyxa filosa.</title>
        <authorList>
            <person name="Glockner G."/>
            <person name="Hulsmann N."/>
            <person name="Schleicher M."/>
            <person name="Noegel A.A."/>
            <person name="Eichinger L."/>
            <person name="Gallinger C."/>
            <person name="Pawlowski J."/>
            <person name="Sierra R."/>
            <person name="Euteneuer U."/>
            <person name="Pillet L."/>
            <person name="Moustafa A."/>
            <person name="Platzer M."/>
            <person name="Groth M."/>
            <person name="Szafranski K."/>
            <person name="Schliwa M."/>
        </authorList>
    </citation>
    <scope>NUCLEOTIDE SEQUENCE [LARGE SCALE GENOMIC DNA]</scope>
</reference>
<feature type="compositionally biased region" description="Basic residues" evidence="1">
    <location>
        <begin position="8"/>
        <end position="32"/>
    </location>
</feature>
<protein>
    <recommendedName>
        <fullName evidence="2">TLDc domain-containing protein</fullName>
    </recommendedName>
</protein>
<evidence type="ECO:0000313" key="3">
    <source>
        <dbReference type="EMBL" id="ETO30065.1"/>
    </source>
</evidence>
<dbReference type="EMBL" id="ASPP01005693">
    <property type="protein sequence ID" value="ETO30065.1"/>
    <property type="molecule type" value="Genomic_DNA"/>
</dbReference>
<dbReference type="OMA" id="NPTINED"/>
<dbReference type="AlphaFoldDB" id="X6NUT4"/>
<feature type="domain" description="TLDc" evidence="2">
    <location>
        <begin position="287"/>
        <end position="478"/>
    </location>
</feature>
<feature type="compositionally biased region" description="Low complexity" evidence="1">
    <location>
        <begin position="50"/>
        <end position="75"/>
    </location>
</feature>
<comment type="caution">
    <text evidence="3">The sequence shown here is derived from an EMBL/GenBank/DDBJ whole genome shotgun (WGS) entry which is preliminary data.</text>
</comment>
<dbReference type="SMART" id="SM00584">
    <property type="entry name" value="TLDc"/>
    <property type="match status" value="1"/>
</dbReference>
<accession>X6NUT4</accession>
<feature type="compositionally biased region" description="Polar residues" evidence="1">
    <location>
        <begin position="107"/>
        <end position="118"/>
    </location>
</feature>
<gene>
    <name evidence="3" type="ORF">RFI_07052</name>
</gene>
<feature type="region of interest" description="Disordered" evidence="1">
    <location>
        <begin position="1"/>
        <end position="190"/>
    </location>
</feature>
<dbReference type="PANTHER" id="PTHR23354">
    <property type="entry name" value="NUCLEOLAR PROTEIN 7/ESTROGEN RECEPTOR COACTIVATOR-RELATED"/>
    <property type="match status" value="1"/>
</dbReference>
<dbReference type="InterPro" id="IPR006571">
    <property type="entry name" value="TLDc_dom"/>
</dbReference>
<dbReference type="OrthoDB" id="25620at2759"/>
<dbReference type="PROSITE" id="PS51886">
    <property type="entry name" value="TLDC"/>
    <property type="match status" value="1"/>
</dbReference>
<evidence type="ECO:0000256" key="1">
    <source>
        <dbReference type="SAM" id="MobiDB-lite"/>
    </source>
</evidence>
<dbReference type="Pfam" id="PF07534">
    <property type="entry name" value="TLD"/>
    <property type="match status" value="1"/>
</dbReference>
<name>X6NUT4_RETFI</name>
<organism evidence="3 4">
    <name type="scientific">Reticulomyxa filosa</name>
    <dbReference type="NCBI Taxonomy" id="46433"/>
    <lineage>
        <taxon>Eukaryota</taxon>
        <taxon>Sar</taxon>
        <taxon>Rhizaria</taxon>
        <taxon>Retaria</taxon>
        <taxon>Foraminifera</taxon>
        <taxon>Monothalamids</taxon>
        <taxon>Reticulomyxidae</taxon>
        <taxon>Reticulomyxa</taxon>
    </lineage>
</organism>
<dbReference type="Gene3D" id="2.60.40.10">
    <property type="entry name" value="Immunoglobulins"/>
    <property type="match status" value="1"/>
</dbReference>
<feature type="region of interest" description="Disordered" evidence="1">
    <location>
        <begin position="215"/>
        <end position="237"/>
    </location>
</feature>
<evidence type="ECO:0000313" key="4">
    <source>
        <dbReference type="Proteomes" id="UP000023152"/>
    </source>
</evidence>
<feature type="compositionally biased region" description="Acidic residues" evidence="1">
    <location>
        <begin position="142"/>
        <end position="175"/>
    </location>
</feature>
<keyword evidence="4" id="KW-1185">Reference proteome</keyword>
<evidence type="ECO:0000259" key="2">
    <source>
        <dbReference type="PROSITE" id="PS51886"/>
    </source>
</evidence>
<sequence length="479" mass="55356">MEDASKETKKKTSKKEKDKDKKKKKSKSKKKKKDNESESNSESKADSTSEDSSSSSSSSSEPNVQNNVFQNTNVFGSPFGMNSPLKMPPPYARHPVSKPKIKEKSSKNWISRNYQMSKPSAKRSIYAEKPSNANREKKYDKDDENDEDDEDDDDDDEEEEEEKDDDNSDSNSDSDSDNKIKKKKKPKAKEVDNHELVKYSDISWKEAKQIDLTGKKGKKMWKKLQKKRSKKEKKRKKITKVQRAKTIVKLKKKRIYFIRMRIRNEGGWSHYSTTFRVELPDISISSKIIKTMEERELLVSWLPQTCQQRRWKLLFRASEHQFSASMFHSKCDSKKNPTFVIIETTTKHVFGGFTVTAWNQSGNYNYDQQAFIFKLREPEMKKKKSWKKYVKQMQATNGENWRVPGKFECFEPTTATYSDGGLGPAFGGGHDFYVSDMCNVQNDSSSNPGNSYSCPTTQSFLTGTGQFLVKEYEVFELVK</sequence>
<dbReference type="InterPro" id="IPR013783">
    <property type="entry name" value="Ig-like_fold"/>
</dbReference>
<proteinExistence type="predicted"/>
<dbReference type="Proteomes" id="UP000023152">
    <property type="component" value="Unassembled WGS sequence"/>
</dbReference>
<feature type="compositionally biased region" description="Basic and acidic residues" evidence="1">
    <location>
        <begin position="33"/>
        <end position="47"/>
    </location>
</feature>